<evidence type="ECO:0000313" key="3">
    <source>
        <dbReference type="EMBL" id="GFE54613.1"/>
    </source>
</evidence>
<dbReference type="Gene3D" id="3.40.1280.10">
    <property type="match status" value="1"/>
</dbReference>
<dbReference type="OrthoDB" id="7451790at2759"/>
<evidence type="ECO:0000256" key="2">
    <source>
        <dbReference type="ARBA" id="ARBA00022737"/>
    </source>
</evidence>
<protein>
    <submittedName>
        <fullName evidence="3">Phosphatase regulator subunit</fullName>
    </submittedName>
</protein>
<dbReference type="InterPro" id="IPR032675">
    <property type="entry name" value="LRR_dom_sf"/>
</dbReference>
<evidence type="ECO:0000256" key="1">
    <source>
        <dbReference type="ARBA" id="ARBA00022614"/>
    </source>
</evidence>
<dbReference type="InterPro" id="IPR029026">
    <property type="entry name" value="tRNA_m1G_MTases_N"/>
</dbReference>
<dbReference type="InterPro" id="IPR003591">
    <property type="entry name" value="Leu-rich_rpt_typical-subtyp"/>
</dbReference>
<gene>
    <name evidence="3" type="ORF">BaOVIS_020170</name>
</gene>
<dbReference type="InterPro" id="IPR025875">
    <property type="entry name" value="Leu-rich_rpt_4"/>
</dbReference>
<dbReference type="InterPro" id="IPR050836">
    <property type="entry name" value="SDS22/Internalin_LRR"/>
</dbReference>
<sequence length="640" mass="72561">MADDAVKLALVSNLVEKIENLEANSELELLDLYQNNITRIENIGHLKNLRVLDVSFNRIERIENLEELVNLRELYLTNNKISEVENVKTLANLQLLEIGSNRVRDYGEIRLLKELTSLWLGRNKLDNMRVPPLPKLTKLSLQNNRIERWDPALVDGCPNLVELYLSFNGLTEIPGWINNLQNLKILDLGNNAIATINTTEPNDSVEELWLNDNNLEDEKDIEPLRRFEKLKVLYLERNPIQARLGPSYRNQILQLLPLQRIIDSIKKKAAEHAGRHARAKLRDDRQLALRRPSAQPTAAQAQRTAFHIASQARGEGQNRALGDYFTRLVNSSPKPRVLRSIHHPVAIHLYKLAHSASYRKYRRLVMLTSPKLIREHCERHGACSRIYTTSHENPVLMEPGIRADKVLVCSDKLLQKVANLHSYKGGIVAEVPYPQPSQHLGNAVLVLCVAPGGSATDDNVTAATLVRSAHALQWQAVWMLRHGEHDLLDPRSIRASQNCLDTMPYITGDAREAIAFAKENDLLICLCAEGGYDLESENAQQIVKRHRGMMLLVGKQPKVTPLGTRLITLQELVEAATKLDIKVPNPRQRNCTHTNQSDGQYYTLDGSVKSCILMYLVRKQLHFTTPRSPYLAQKKPRRAP</sequence>
<dbReference type="SMART" id="SM00369">
    <property type="entry name" value="LRR_TYP"/>
    <property type="match status" value="5"/>
</dbReference>
<comment type="caution">
    <text evidence="3">The sequence shown here is derived from an EMBL/GenBank/DDBJ whole genome shotgun (WGS) entry which is preliminary data.</text>
</comment>
<dbReference type="AlphaFoldDB" id="A0A9W5WV59"/>
<dbReference type="Proteomes" id="UP001057455">
    <property type="component" value="Unassembled WGS sequence"/>
</dbReference>
<dbReference type="SMART" id="SM00365">
    <property type="entry name" value="LRR_SD22"/>
    <property type="match status" value="8"/>
</dbReference>
<proteinExistence type="predicted"/>
<organism evidence="3 4">
    <name type="scientific">Babesia ovis</name>
    <dbReference type="NCBI Taxonomy" id="5869"/>
    <lineage>
        <taxon>Eukaryota</taxon>
        <taxon>Sar</taxon>
        <taxon>Alveolata</taxon>
        <taxon>Apicomplexa</taxon>
        <taxon>Aconoidasida</taxon>
        <taxon>Piroplasmida</taxon>
        <taxon>Babesiidae</taxon>
        <taxon>Babesia</taxon>
    </lineage>
</organism>
<dbReference type="Pfam" id="PF12799">
    <property type="entry name" value="LRR_4"/>
    <property type="match status" value="2"/>
</dbReference>
<evidence type="ECO:0000313" key="4">
    <source>
        <dbReference type="Proteomes" id="UP001057455"/>
    </source>
</evidence>
<keyword evidence="1" id="KW-0433">Leucine-rich repeat</keyword>
<dbReference type="PANTHER" id="PTHR46652">
    <property type="entry name" value="LEUCINE-RICH REPEAT AND IQ DOMAIN-CONTAINING PROTEIN 1-RELATED"/>
    <property type="match status" value="1"/>
</dbReference>
<keyword evidence="4" id="KW-1185">Reference proteome</keyword>
<keyword evidence="2" id="KW-0677">Repeat</keyword>
<name>A0A9W5WV59_BABOV</name>
<dbReference type="SUPFAM" id="SSF52058">
    <property type="entry name" value="L domain-like"/>
    <property type="match status" value="1"/>
</dbReference>
<dbReference type="InterPro" id="IPR001611">
    <property type="entry name" value="Leu-rich_rpt"/>
</dbReference>
<dbReference type="EMBL" id="BLIY01000017">
    <property type="protein sequence ID" value="GFE54613.1"/>
    <property type="molecule type" value="Genomic_DNA"/>
</dbReference>
<reference evidence="3" key="1">
    <citation type="submission" date="2019-12" db="EMBL/GenBank/DDBJ databases">
        <title>Genome sequence of Babesia ovis.</title>
        <authorList>
            <person name="Yamagishi J."/>
            <person name="Sevinc F."/>
            <person name="Xuan X."/>
        </authorList>
    </citation>
    <scope>NUCLEOTIDE SEQUENCE</scope>
    <source>
        <strain evidence="3">Selcuk</strain>
    </source>
</reference>
<dbReference type="PROSITE" id="PS51450">
    <property type="entry name" value="LRR"/>
    <property type="match status" value="4"/>
</dbReference>
<dbReference type="Gene3D" id="3.80.10.10">
    <property type="entry name" value="Ribonuclease Inhibitor"/>
    <property type="match status" value="2"/>
</dbReference>
<accession>A0A9W5WV59</accession>
<dbReference type="PANTHER" id="PTHR46652:SF3">
    <property type="entry name" value="LEUCINE-RICH REPEAT-CONTAINING PROTEIN 9"/>
    <property type="match status" value="1"/>
</dbReference>